<dbReference type="OrthoDB" id="2250022at2759"/>
<organism evidence="7 8">
    <name type="scientific">Aspergillus wentii DTO 134E9</name>
    <dbReference type="NCBI Taxonomy" id="1073089"/>
    <lineage>
        <taxon>Eukaryota</taxon>
        <taxon>Fungi</taxon>
        <taxon>Dikarya</taxon>
        <taxon>Ascomycota</taxon>
        <taxon>Pezizomycotina</taxon>
        <taxon>Eurotiomycetes</taxon>
        <taxon>Eurotiomycetidae</taxon>
        <taxon>Eurotiales</taxon>
        <taxon>Aspergillaceae</taxon>
        <taxon>Aspergillus</taxon>
        <taxon>Aspergillus subgen. Cremei</taxon>
    </lineage>
</organism>
<protein>
    <recommendedName>
        <fullName evidence="9">Major facilitator superfamily (MFS) profile domain-containing protein</fullName>
    </recommendedName>
</protein>
<gene>
    <name evidence="7" type="ORF">ASPWEDRAFT_166114</name>
</gene>
<evidence type="ECO:0000256" key="4">
    <source>
        <dbReference type="ARBA" id="ARBA00022989"/>
    </source>
</evidence>
<keyword evidence="2" id="KW-0813">Transport</keyword>
<dbReference type="SUPFAM" id="SSF103473">
    <property type="entry name" value="MFS general substrate transporter"/>
    <property type="match status" value="1"/>
</dbReference>
<evidence type="ECO:0000313" key="8">
    <source>
        <dbReference type="Proteomes" id="UP000184383"/>
    </source>
</evidence>
<dbReference type="GO" id="GO:0016020">
    <property type="term" value="C:membrane"/>
    <property type="evidence" value="ECO:0007669"/>
    <property type="project" value="UniProtKB-SubCell"/>
</dbReference>
<evidence type="ECO:0008006" key="9">
    <source>
        <dbReference type="Google" id="ProtNLM"/>
    </source>
</evidence>
<dbReference type="PANTHER" id="PTHR43791">
    <property type="entry name" value="PERMEASE-RELATED"/>
    <property type="match status" value="1"/>
</dbReference>
<name>A0A1L9RYY6_ASPWE</name>
<dbReference type="VEuPathDB" id="FungiDB:ASPWEDRAFT_166114"/>
<feature type="transmembrane region" description="Helical" evidence="6">
    <location>
        <begin position="88"/>
        <end position="116"/>
    </location>
</feature>
<evidence type="ECO:0000256" key="6">
    <source>
        <dbReference type="SAM" id="Phobius"/>
    </source>
</evidence>
<accession>A0A1L9RYY6</accession>
<dbReference type="AlphaFoldDB" id="A0A1L9RYY6"/>
<keyword evidence="4 6" id="KW-1133">Transmembrane helix</keyword>
<dbReference type="InterPro" id="IPR036259">
    <property type="entry name" value="MFS_trans_sf"/>
</dbReference>
<evidence type="ECO:0000256" key="2">
    <source>
        <dbReference type="ARBA" id="ARBA00022448"/>
    </source>
</evidence>
<reference evidence="8" key="1">
    <citation type="journal article" date="2017" name="Genome Biol.">
        <title>Comparative genomics reveals high biological diversity and specific adaptations in the industrially and medically important fungal genus Aspergillus.</title>
        <authorList>
            <person name="de Vries R.P."/>
            <person name="Riley R."/>
            <person name="Wiebenga A."/>
            <person name="Aguilar-Osorio G."/>
            <person name="Amillis S."/>
            <person name="Uchima C.A."/>
            <person name="Anderluh G."/>
            <person name="Asadollahi M."/>
            <person name="Askin M."/>
            <person name="Barry K."/>
            <person name="Battaglia E."/>
            <person name="Bayram O."/>
            <person name="Benocci T."/>
            <person name="Braus-Stromeyer S.A."/>
            <person name="Caldana C."/>
            <person name="Canovas D."/>
            <person name="Cerqueira G.C."/>
            <person name="Chen F."/>
            <person name="Chen W."/>
            <person name="Choi C."/>
            <person name="Clum A."/>
            <person name="Dos Santos R.A."/>
            <person name="Damasio A.R."/>
            <person name="Diallinas G."/>
            <person name="Emri T."/>
            <person name="Fekete E."/>
            <person name="Flipphi M."/>
            <person name="Freyberg S."/>
            <person name="Gallo A."/>
            <person name="Gournas C."/>
            <person name="Habgood R."/>
            <person name="Hainaut M."/>
            <person name="Harispe M.L."/>
            <person name="Henrissat B."/>
            <person name="Hilden K.S."/>
            <person name="Hope R."/>
            <person name="Hossain A."/>
            <person name="Karabika E."/>
            <person name="Karaffa L."/>
            <person name="Karanyi Z."/>
            <person name="Krasevec N."/>
            <person name="Kuo A."/>
            <person name="Kusch H."/>
            <person name="LaButti K."/>
            <person name="Lagendijk E.L."/>
            <person name="Lapidus A."/>
            <person name="Levasseur A."/>
            <person name="Lindquist E."/>
            <person name="Lipzen A."/>
            <person name="Logrieco A.F."/>
            <person name="MacCabe A."/>
            <person name="Maekelae M.R."/>
            <person name="Malavazi I."/>
            <person name="Melin P."/>
            <person name="Meyer V."/>
            <person name="Mielnichuk N."/>
            <person name="Miskei M."/>
            <person name="Molnar A.P."/>
            <person name="Mule G."/>
            <person name="Ngan C.Y."/>
            <person name="Orejas M."/>
            <person name="Orosz E."/>
            <person name="Ouedraogo J.P."/>
            <person name="Overkamp K.M."/>
            <person name="Park H.-S."/>
            <person name="Perrone G."/>
            <person name="Piumi F."/>
            <person name="Punt P.J."/>
            <person name="Ram A.F."/>
            <person name="Ramon A."/>
            <person name="Rauscher S."/>
            <person name="Record E."/>
            <person name="Riano-Pachon D.M."/>
            <person name="Robert V."/>
            <person name="Roehrig J."/>
            <person name="Ruller R."/>
            <person name="Salamov A."/>
            <person name="Salih N.S."/>
            <person name="Samson R.A."/>
            <person name="Sandor E."/>
            <person name="Sanguinetti M."/>
            <person name="Schuetze T."/>
            <person name="Sepcic K."/>
            <person name="Shelest E."/>
            <person name="Sherlock G."/>
            <person name="Sophianopoulou V."/>
            <person name="Squina F.M."/>
            <person name="Sun H."/>
            <person name="Susca A."/>
            <person name="Todd R.B."/>
            <person name="Tsang A."/>
            <person name="Unkles S.E."/>
            <person name="van de Wiele N."/>
            <person name="van Rossen-Uffink D."/>
            <person name="Oliveira J.V."/>
            <person name="Vesth T.C."/>
            <person name="Visser J."/>
            <person name="Yu J.-H."/>
            <person name="Zhou M."/>
            <person name="Andersen M.R."/>
            <person name="Archer D.B."/>
            <person name="Baker S.E."/>
            <person name="Benoit I."/>
            <person name="Brakhage A.A."/>
            <person name="Braus G.H."/>
            <person name="Fischer R."/>
            <person name="Frisvad J.C."/>
            <person name="Goldman G.H."/>
            <person name="Houbraken J."/>
            <person name="Oakley B."/>
            <person name="Pocsi I."/>
            <person name="Scazzocchio C."/>
            <person name="Seiboth B."/>
            <person name="vanKuyk P.A."/>
            <person name="Wortman J."/>
            <person name="Dyer P.S."/>
            <person name="Grigoriev I.V."/>
        </authorList>
    </citation>
    <scope>NUCLEOTIDE SEQUENCE [LARGE SCALE GENOMIC DNA]</scope>
    <source>
        <strain evidence="8">DTO 134E9</strain>
    </source>
</reference>
<dbReference type="GeneID" id="63745785"/>
<dbReference type="Gene3D" id="1.20.1250.20">
    <property type="entry name" value="MFS general substrate transporter like domains"/>
    <property type="match status" value="1"/>
</dbReference>
<evidence type="ECO:0000256" key="1">
    <source>
        <dbReference type="ARBA" id="ARBA00004141"/>
    </source>
</evidence>
<dbReference type="Proteomes" id="UP000184383">
    <property type="component" value="Unassembled WGS sequence"/>
</dbReference>
<evidence type="ECO:0000256" key="5">
    <source>
        <dbReference type="ARBA" id="ARBA00023136"/>
    </source>
</evidence>
<evidence type="ECO:0000313" key="7">
    <source>
        <dbReference type="EMBL" id="OJJ40028.1"/>
    </source>
</evidence>
<comment type="subcellular location">
    <subcellularLocation>
        <location evidence="1">Membrane</location>
        <topology evidence="1">Multi-pass membrane protein</topology>
    </subcellularLocation>
</comment>
<keyword evidence="5 6" id="KW-0472">Membrane</keyword>
<sequence>MDTKPSSLHVEENPKQLNEVLFEGLSDEETNKLEKGPIFIWGGIFMTMAATNFAGIIRVRVFLGFAESPFFPGALLLISSWYKPSEIAVRVAIVYCGNTVANGFGGLIAAGILSGLDGKGGLAGWRYTSLVHTTNPTNEDR</sequence>
<keyword evidence="8" id="KW-1185">Reference proteome</keyword>
<keyword evidence="3 6" id="KW-0812">Transmembrane</keyword>
<dbReference type="GO" id="GO:0022857">
    <property type="term" value="F:transmembrane transporter activity"/>
    <property type="evidence" value="ECO:0007669"/>
    <property type="project" value="TreeGrafter"/>
</dbReference>
<evidence type="ECO:0000256" key="3">
    <source>
        <dbReference type="ARBA" id="ARBA00022692"/>
    </source>
</evidence>
<dbReference type="RefSeq" id="XP_040693704.1">
    <property type="nucleotide sequence ID" value="XM_040829937.1"/>
</dbReference>
<feature type="transmembrane region" description="Helical" evidence="6">
    <location>
        <begin position="38"/>
        <end position="55"/>
    </location>
</feature>
<dbReference type="EMBL" id="KV878209">
    <property type="protein sequence ID" value="OJJ40028.1"/>
    <property type="molecule type" value="Genomic_DNA"/>
</dbReference>
<proteinExistence type="predicted"/>
<dbReference type="PANTHER" id="PTHR43791:SF36">
    <property type="entry name" value="TRANSPORTER, PUTATIVE (AFU_ORTHOLOGUE AFUA_6G08340)-RELATED"/>
    <property type="match status" value="1"/>
</dbReference>